<dbReference type="PANTHER" id="PTHR48111">
    <property type="entry name" value="REGULATOR OF RPOS"/>
    <property type="match status" value="1"/>
</dbReference>
<evidence type="ECO:0000259" key="3">
    <source>
        <dbReference type="PROSITE" id="PS50110"/>
    </source>
</evidence>
<dbReference type="GO" id="GO:0000156">
    <property type="term" value="F:phosphorelay response regulator activity"/>
    <property type="evidence" value="ECO:0007669"/>
    <property type="project" value="TreeGrafter"/>
</dbReference>
<name>A0AAV3XQ94_9CYAN</name>
<dbReference type="RefSeq" id="WP_226591187.1">
    <property type="nucleotide sequence ID" value="NZ_BLAY01000189.1"/>
</dbReference>
<evidence type="ECO:0000256" key="1">
    <source>
        <dbReference type="ARBA" id="ARBA00023125"/>
    </source>
</evidence>
<comment type="caution">
    <text evidence="4">The sequence shown here is derived from an EMBL/GenBank/DDBJ whole genome shotgun (WGS) entry which is preliminary data.</text>
</comment>
<protein>
    <submittedName>
        <fullName evidence="4">Two-component transcriptional regulator</fullName>
    </submittedName>
</protein>
<keyword evidence="1" id="KW-0238">DNA-binding</keyword>
<evidence type="ECO:0000256" key="2">
    <source>
        <dbReference type="PROSITE-ProRule" id="PRU00169"/>
    </source>
</evidence>
<evidence type="ECO:0000313" key="5">
    <source>
        <dbReference type="Proteomes" id="UP001050975"/>
    </source>
</evidence>
<feature type="modified residue" description="4-aspartylphosphate" evidence="2">
    <location>
        <position position="51"/>
    </location>
</feature>
<dbReference type="PROSITE" id="PS50110">
    <property type="entry name" value="RESPONSE_REGULATORY"/>
    <property type="match status" value="1"/>
</dbReference>
<keyword evidence="5" id="KW-1185">Reference proteome</keyword>
<evidence type="ECO:0000313" key="4">
    <source>
        <dbReference type="EMBL" id="GET42929.1"/>
    </source>
</evidence>
<dbReference type="SUPFAM" id="SSF52172">
    <property type="entry name" value="CheY-like"/>
    <property type="match status" value="1"/>
</dbReference>
<dbReference type="Pfam" id="PF00072">
    <property type="entry name" value="Response_reg"/>
    <property type="match status" value="1"/>
</dbReference>
<dbReference type="Gene3D" id="3.40.50.2300">
    <property type="match status" value="1"/>
</dbReference>
<organism evidence="4 5">
    <name type="scientific">Microseira wollei NIES-4236</name>
    <dbReference type="NCBI Taxonomy" id="2530354"/>
    <lineage>
        <taxon>Bacteria</taxon>
        <taxon>Bacillati</taxon>
        <taxon>Cyanobacteriota</taxon>
        <taxon>Cyanophyceae</taxon>
        <taxon>Oscillatoriophycideae</taxon>
        <taxon>Aerosakkonematales</taxon>
        <taxon>Aerosakkonemataceae</taxon>
        <taxon>Microseira</taxon>
    </lineage>
</organism>
<dbReference type="GO" id="GO:0005829">
    <property type="term" value="C:cytosol"/>
    <property type="evidence" value="ECO:0007669"/>
    <property type="project" value="TreeGrafter"/>
</dbReference>
<proteinExistence type="predicted"/>
<accession>A0AAV3XQ94</accession>
<dbReference type="InterPro" id="IPR011006">
    <property type="entry name" value="CheY-like_superfamily"/>
</dbReference>
<dbReference type="Proteomes" id="UP001050975">
    <property type="component" value="Unassembled WGS sequence"/>
</dbReference>
<dbReference type="InterPro" id="IPR039420">
    <property type="entry name" value="WalR-like"/>
</dbReference>
<dbReference type="GO" id="GO:0006355">
    <property type="term" value="P:regulation of DNA-templated transcription"/>
    <property type="evidence" value="ECO:0007669"/>
    <property type="project" value="TreeGrafter"/>
</dbReference>
<feature type="domain" description="Response regulatory" evidence="3">
    <location>
        <begin position="2"/>
        <end position="77"/>
    </location>
</feature>
<dbReference type="PANTHER" id="PTHR48111:SF15">
    <property type="entry name" value="OMPR SUBFAMILY"/>
    <property type="match status" value="1"/>
</dbReference>
<dbReference type="EMBL" id="BLAY01000189">
    <property type="protein sequence ID" value="GET42929.1"/>
    <property type="molecule type" value="Genomic_DNA"/>
</dbReference>
<dbReference type="InterPro" id="IPR001789">
    <property type="entry name" value="Sig_transdc_resp-reg_receiver"/>
</dbReference>
<sequence length="77" mass="8866">MKIILVEDDRTTAALLWDTLTDHRYAVDLARDGQLALELLMQWNYALILLDVLIPKMDGISLCRQLSSQFKLFVVQC</sequence>
<dbReference type="GO" id="GO:0000976">
    <property type="term" value="F:transcription cis-regulatory region binding"/>
    <property type="evidence" value="ECO:0007669"/>
    <property type="project" value="TreeGrafter"/>
</dbReference>
<gene>
    <name evidence="4" type="ORF">MiSe_77470</name>
</gene>
<reference evidence="4" key="1">
    <citation type="submission" date="2019-10" db="EMBL/GenBank/DDBJ databases">
        <title>Draft genome sequece of Microseira wollei NIES-4236.</title>
        <authorList>
            <person name="Yamaguchi H."/>
            <person name="Suzuki S."/>
            <person name="Kawachi M."/>
        </authorList>
    </citation>
    <scope>NUCLEOTIDE SEQUENCE</scope>
    <source>
        <strain evidence="4">NIES-4236</strain>
    </source>
</reference>
<keyword evidence="2" id="KW-0597">Phosphoprotein</keyword>
<dbReference type="AlphaFoldDB" id="A0AAV3XQ94"/>
<dbReference type="GO" id="GO:0032993">
    <property type="term" value="C:protein-DNA complex"/>
    <property type="evidence" value="ECO:0007669"/>
    <property type="project" value="TreeGrafter"/>
</dbReference>